<keyword evidence="5" id="KW-0349">Heme</keyword>
<keyword evidence="8" id="KW-1185">Reference proteome</keyword>
<keyword evidence="3 6" id="KW-0732">Signal</keyword>
<evidence type="ECO:0000256" key="5">
    <source>
        <dbReference type="PIRSR" id="PIRSR619791-2"/>
    </source>
</evidence>
<comment type="subcellular location">
    <subcellularLocation>
        <location evidence="1">Secreted</location>
    </subcellularLocation>
</comment>
<feature type="signal peptide" evidence="6">
    <location>
        <begin position="1"/>
        <end position="24"/>
    </location>
</feature>
<evidence type="ECO:0000256" key="4">
    <source>
        <dbReference type="ARBA" id="ARBA00023180"/>
    </source>
</evidence>
<feature type="non-terminal residue" evidence="7">
    <location>
        <position position="715"/>
    </location>
</feature>
<gene>
    <name evidence="7" type="ORF">BaRGS_00024611</name>
</gene>
<dbReference type="InterPro" id="IPR010255">
    <property type="entry name" value="Haem_peroxidase_sf"/>
</dbReference>
<dbReference type="FunFam" id="1.10.640.10:FF:000003">
    <property type="entry name" value="chorion peroxidase"/>
    <property type="match status" value="1"/>
</dbReference>
<dbReference type="Proteomes" id="UP001519460">
    <property type="component" value="Unassembled WGS sequence"/>
</dbReference>
<evidence type="ECO:0000313" key="7">
    <source>
        <dbReference type="EMBL" id="KAK7484122.1"/>
    </source>
</evidence>
<name>A0ABD0KAN4_9CAEN</name>
<dbReference type="EMBL" id="JACVVK020000215">
    <property type="protein sequence ID" value="KAK7484122.1"/>
    <property type="molecule type" value="Genomic_DNA"/>
</dbReference>
<comment type="caution">
    <text evidence="7">The sequence shown here is derived from an EMBL/GenBank/DDBJ whole genome shotgun (WGS) entry which is preliminary data.</text>
</comment>
<dbReference type="PANTHER" id="PTHR11475">
    <property type="entry name" value="OXIDASE/PEROXIDASE"/>
    <property type="match status" value="1"/>
</dbReference>
<dbReference type="Gene3D" id="1.10.640.10">
    <property type="entry name" value="Haem peroxidase domain superfamily, animal type"/>
    <property type="match status" value="1"/>
</dbReference>
<evidence type="ECO:0000256" key="1">
    <source>
        <dbReference type="ARBA" id="ARBA00004613"/>
    </source>
</evidence>
<dbReference type="InterPro" id="IPR037120">
    <property type="entry name" value="Haem_peroxidase_sf_animal"/>
</dbReference>
<keyword evidence="5" id="KW-0479">Metal-binding</keyword>
<keyword evidence="4" id="KW-0325">Glycoprotein</keyword>
<keyword evidence="2" id="KW-0964">Secreted</keyword>
<sequence length="715" mass="78873">MGLLLICSIASVFLAPGIFFVANAQECAPAEEVFCALPEVADAASTGAISLKAFNLVQGYDEVCKGSSSGEYRTADGTCNNIFNLGAANRPPRRLLPNAYDDHVNAPRSLDSEGFPLPAATNVSRTVHPDEIAFQGFTVMLMQWGQFMDHDLTGFPISSEVDRTIRCCGENGEALPFRPDQECLPILLTPEDQNSRFNGACMEFARSVAARDATGKKTIPREQVNSVTSFIDASTVYGSSQELQNELREYTPFGPGFLLRTSFNDLLPATEEENCIHRPFEFCFLAGKIPGFLKQKLTVRVSLIPSSRAFLTGDSRVNEQPGLIVMHTLWVRIHNQIARELRLLRPNDTPEGIFQVTRKIVAAIIQHITYDEWLPLIIGRARARDFGLLPGVNPVVRSSYTPSVDPRITNVFSTVAMRFGHSLIPQFLNISGNAIPLRQLFNRPDVVFDNFNNVLLSLVRPLRTNGAMKLDRHFTEEVTGHLFEPDDQVDGAPSRGLDLVALNIQRGRDHGIPPYNHIRKFCGLDALQSFDDLPADVADVMRQVYRSVDDIDAFSGIMSEPRTTGLVGESLACLLGNQFHALKFGDRFYYETERMPEGFTNDQLTAIRSITLARVCCQVKGVLQVQEKGFLVPGPKCSTWSRPCFQEPPGEVLQTPGKLSGSDALARTTFGPECGPVPDIRFCILKKLSCDAGDVLVLNGGLSSCRKLVWRGGQP</sequence>
<proteinExistence type="predicted"/>
<organism evidence="7 8">
    <name type="scientific">Batillaria attramentaria</name>
    <dbReference type="NCBI Taxonomy" id="370345"/>
    <lineage>
        <taxon>Eukaryota</taxon>
        <taxon>Metazoa</taxon>
        <taxon>Spiralia</taxon>
        <taxon>Lophotrochozoa</taxon>
        <taxon>Mollusca</taxon>
        <taxon>Gastropoda</taxon>
        <taxon>Caenogastropoda</taxon>
        <taxon>Sorbeoconcha</taxon>
        <taxon>Cerithioidea</taxon>
        <taxon>Batillariidae</taxon>
        <taxon>Batillaria</taxon>
    </lineage>
</organism>
<accession>A0ABD0KAN4</accession>
<reference evidence="7 8" key="1">
    <citation type="journal article" date="2023" name="Sci. Data">
        <title>Genome assembly of the Korean intertidal mud-creeper Batillaria attramentaria.</title>
        <authorList>
            <person name="Patra A.K."/>
            <person name="Ho P.T."/>
            <person name="Jun S."/>
            <person name="Lee S.J."/>
            <person name="Kim Y."/>
            <person name="Won Y.J."/>
        </authorList>
    </citation>
    <scope>NUCLEOTIDE SEQUENCE [LARGE SCALE GENOMIC DNA]</scope>
    <source>
        <strain evidence="7">Wonlab-2016</strain>
    </source>
</reference>
<evidence type="ECO:0008006" key="9">
    <source>
        <dbReference type="Google" id="ProtNLM"/>
    </source>
</evidence>
<dbReference type="AlphaFoldDB" id="A0ABD0KAN4"/>
<dbReference type="InterPro" id="IPR019791">
    <property type="entry name" value="Haem_peroxidase_animal"/>
</dbReference>
<keyword evidence="5" id="KW-0408">Iron</keyword>
<feature type="chain" id="PRO_5044758684" description="Peroxinectin" evidence="6">
    <location>
        <begin position="25"/>
        <end position="715"/>
    </location>
</feature>
<dbReference type="PROSITE" id="PS50292">
    <property type="entry name" value="PEROXIDASE_3"/>
    <property type="match status" value="1"/>
</dbReference>
<evidence type="ECO:0000313" key="8">
    <source>
        <dbReference type="Proteomes" id="UP001519460"/>
    </source>
</evidence>
<protein>
    <recommendedName>
        <fullName evidence="9">Peroxinectin</fullName>
    </recommendedName>
</protein>
<dbReference type="SUPFAM" id="SSF48113">
    <property type="entry name" value="Heme-dependent peroxidases"/>
    <property type="match status" value="1"/>
</dbReference>
<dbReference type="PRINTS" id="PR00457">
    <property type="entry name" value="ANPEROXIDASE"/>
</dbReference>
<evidence type="ECO:0000256" key="2">
    <source>
        <dbReference type="ARBA" id="ARBA00022525"/>
    </source>
</evidence>
<dbReference type="CDD" id="cd09823">
    <property type="entry name" value="peroxinectin_like"/>
    <property type="match status" value="1"/>
</dbReference>
<dbReference type="Pfam" id="PF03098">
    <property type="entry name" value="An_peroxidase"/>
    <property type="match status" value="1"/>
</dbReference>
<evidence type="ECO:0000256" key="3">
    <source>
        <dbReference type="ARBA" id="ARBA00022729"/>
    </source>
</evidence>
<dbReference type="GO" id="GO:0005576">
    <property type="term" value="C:extracellular region"/>
    <property type="evidence" value="ECO:0007669"/>
    <property type="project" value="UniProtKB-SubCell"/>
</dbReference>
<feature type="binding site" description="axial binding residue" evidence="5">
    <location>
        <position position="421"/>
    </location>
    <ligand>
        <name>heme b</name>
        <dbReference type="ChEBI" id="CHEBI:60344"/>
    </ligand>
    <ligandPart>
        <name>Fe</name>
        <dbReference type="ChEBI" id="CHEBI:18248"/>
    </ligandPart>
</feature>
<dbReference type="PANTHER" id="PTHR11475:SF4">
    <property type="entry name" value="CHORION PEROXIDASE"/>
    <property type="match status" value="1"/>
</dbReference>
<evidence type="ECO:0000256" key="6">
    <source>
        <dbReference type="SAM" id="SignalP"/>
    </source>
</evidence>